<comment type="caution">
    <text evidence="2">The sequence shown here is derived from an EMBL/GenBank/DDBJ whole genome shotgun (WGS) entry which is preliminary data.</text>
</comment>
<accession>A0AAD7WAB1</accession>
<dbReference type="Proteomes" id="UP001221898">
    <property type="component" value="Unassembled WGS sequence"/>
</dbReference>
<gene>
    <name evidence="2" type="ORF">AAFF_G00114470</name>
</gene>
<feature type="region of interest" description="Disordered" evidence="1">
    <location>
        <begin position="17"/>
        <end position="88"/>
    </location>
</feature>
<protein>
    <submittedName>
        <fullName evidence="2">Uncharacterized protein</fullName>
    </submittedName>
</protein>
<feature type="compositionally biased region" description="Polar residues" evidence="1">
    <location>
        <begin position="29"/>
        <end position="54"/>
    </location>
</feature>
<dbReference type="AlphaFoldDB" id="A0AAD7WAB1"/>
<name>A0AAD7WAB1_9TELE</name>
<sequence>MGLQGSHHCQRVWSQLDLEPLPSPRQHIPTRTTTDPLTRSCDRSSLSETRTTDLLSLEPVHPNHSHNQNHCDVLQPVQPNHSHNQNHCDVLQPVQPKQNQNQSALLELVQPNCTQKAAALLEPVQRHWARSSPDLLDPAPLRWTGVLFSQLQTGAEARLPVVQRQPGLSAFKRTQHLAMGQESPSRRKGKPVLLAMRSFPLPHPAGPD</sequence>
<dbReference type="EMBL" id="JAINUG010000178">
    <property type="protein sequence ID" value="KAJ8389741.1"/>
    <property type="molecule type" value="Genomic_DNA"/>
</dbReference>
<evidence type="ECO:0000313" key="3">
    <source>
        <dbReference type="Proteomes" id="UP001221898"/>
    </source>
</evidence>
<evidence type="ECO:0000313" key="2">
    <source>
        <dbReference type="EMBL" id="KAJ8389741.1"/>
    </source>
</evidence>
<proteinExistence type="predicted"/>
<evidence type="ECO:0000256" key="1">
    <source>
        <dbReference type="SAM" id="MobiDB-lite"/>
    </source>
</evidence>
<organism evidence="2 3">
    <name type="scientific">Aldrovandia affinis</name>
    <dbReference type="NCBI Taxonomy" id="143900"/>
    <lineage>
        <taxon>Eukaryota</taxon>
        <taxon>Metazoa</taxon>
        <taxon>Chordata</taxon>
        <taxon>Craniata</taxon>
        <taxon>Vertebrata</taxon>
        <taxon>Euteleostomi</taxon>
        <taxon>Actinopterygii</taxon>
        <taxon>Neopterygii</taxon>
        <taxon>Teleostei</taxon>
        <taxon>Notacanthiformes</taxon>
        <taxon>Halosauridae</taxon>
        <taxon>Aldrovandia</taxon>
    </lineage>
</organism>
<keyword evidence="3" id="KW-1185">Reference proteome</keyword>
<reference evidence="2" key="1">
    <citation type="journal article" date="2023" name="Science">
        <title>Genome structures resolve the early diversification of teleost fishes.</title>
        <authorList>
            <person name="Parey E."/>
            <person name="Louis A."/>
            <person name="Montfort J."/>
            <person name="Bouchez O."/>
            <person name="Roques C."/>
            <person name="Iampietro C."/>
            <person name="Lluch J."/>
            <person name="Castinel A."/>
            <person name="Donnadieu C."/>
            <person name="Desvignes T."/>
            <person name="Floi Bucao C."/>
            <person name="Jouanno E."/>
            <person name="Wen M."/>
            <person name="Mejri S."/>
            <person name="Dirks R."/>
            <person name="Jansen H."/>
            <person name="Henkel C."/>
            <person name="Chen W.J."/>
            <person name="Zahm M."/>
            <person name="Cabau C."/>
            <person name="Klopp C."/>
            <person name="Thompson A.W."/>
            <person name="Robinson-Rechavi M."/>
            <person name="Braasch I."/>
            <person name="Lecointre G."/>
            <person name="Bobe J."/>
            <person name="Postlethwait J.H."/>
            <person name="Berthelot C."/>
            <person name="Roest Crollius H."/>
            <person name="Guiguen Y."/>
        </authorList>
    </citation>
    <scope>NUCLEOTIDE SEQUENCE</scope>
    <source>
        <strain evidence="2">NC1722</strain>
    </source>
</reference>
<feature type="compositionally biased region" description="Polar residues" evidence="1">
    <location>
        <begin position="77"/>
        <end position="87"/>
    </location>
</feature>